<dbReference type="Pfam" id="PF01381">
    <property type="entry name" value="HTH_3"/>
    <property type="match status" value="1"/>
</dbReference>
<dbReference type="InterPro" id="IPR010982">
    <property type="entry name" value="Lambda_DNA-bd_dom_sf"/>
</dbReference>
<accession>A0A9D1SLL4</accession>
<comment type="caution">
    <text evidence="3">The sequence shown here is derived from an EMBL/GenBank/DDBJ whole genome shotgun (WGS) entry which is preliminary data.</text>
</comment>
<dbReference type="SMART" id="SM00530">
    <property type="entry name" value="HTH_XRE"/>
    <property type="match status" value="1"/>
</dbReference>
<dbReference type="CDD" id="cd00093">
    <property type="entry name" value="HTH_XRE"/>
    <property type="match status" value="1"/>
</dbReference>
<name>A0A9D1SLL4_9FIRM</name>
<organism evidence="3 4">
    <name type="scientific">Candidatus Avacidaminococcus intestinavium</name>
    <dbReference type="NCBI Taxonomy" id="2840684"/>
    <lineage>
        <taxon>Bacteria</taxon>
        <taxon>Bacillati</taxon>
        <taxon>Bacillota</taxon>
        <taxon>Negativicutes</taxon>
        <taxon>Acidaminococcales</taxon>
        <taxon>Acidaminococcaceae</taxon>
        <taxon>Acidaminococcaceae incertae sedis</taxon>
        <taxon>Candidatus Avacidaminococcus</taxon>
    </lineage>
</organism>
<dbReference type="Proteomes" id="UP000824099">
    <property type="component" value="Unassembled WGS sequence"/>
</dbReference>
<dbReference type="GO" id="GO:0003700">
    <property type="term" value="F:DNA-binding transcription factor activity"/>
    <property type="evidence" value="ECO:0007669"/>
    <property type="project" value="TreeGrafter"/>
</dbReference>
<evidence type="ECO:0000313" key="4">
    <source>
        <dbReference type="Proteomes" id="UP000824099"/>
    </source>
</evidence>
<dbReference type="AlphaFoldDB" id="A0A9D1SLL4"/>
<dbReference type="InterPro" id="IPR001387">
    <property type="entry name" value="Cro/C1-type_HTH"/>
</dbReference>
<sequence length="67" mass="7637">MNKEDLGDLIRTKRLNKLMTQKALAEKAGLSRSYLAEIEKGTYNISALLLFKIADSLDVDLNFFMKK</sequence>
<dbReference type="EMBL" id="DVNI01000085">
    <property type="protein sequence ID" value="HIU64430.1"/>
    <property type="molecule type" value="Genomic_DNA"/>
</dbReference>
<feature type="domain" description="HTH cro/C1-type" evidence="2">
    <location>
        <begin position="10"/>
        <end position="64"/>
    </location>
</feature>
<protein>
    <submittedName>
        <fullName evidence="3">Helix-turn-helix transcriptional regulator</fullName>
    </submittedName>
</protein>
<dbReference type="PANTHER" id="PTHR46797">
    <property type="entry name" value="HTH-TYPE TRANSCRIPTIONAL REGULATOR"/>
    <property type="match status" value="1"/>
</dbReference>
<dbReference type="SUPFAM" id="SSF47413">
    <property type="entry name" value="lambda repressor-like DNA-binding domains"/>
    <property type="match status" value="1"/>
</dbReference>
<dbReference type="Gene3D" id="1.10.260.40">
    <property type="entry name" value="lambda repressor-like DNA-binding domains"/>
    <property type="match status" value="1"/>
</dbReference>
<dbReference type="PANTHER" id="PTHR46797:SF1">
    <property type="entry name" value="METHYLPHOSPHONATE SYNTHASE"/>
    <property type="match status" value="1"/>
</dbReference>
<dbReference type="PROSITE" id="PS50943">
    <property type="entry name" value="HTH_CROC1"/>
    <property type="match status" value="1"/>
</dbReference>
<evidence type="ECO:0000256" key="1">
    <source>
        <dbReference type="ARBA" id="ARBA00023125"/>
    </source>
</evidence>
<reference evidence="3" key="1">
    <citation type="submission" date="2020-10" db="EMBL/GenBank/DDBJ databases">
        <authorList>
            <person name="Gilroy R."/>
        </authorList>
    </citation>
    <scope>NUCLEOTIDE SEQUENCE</scope>
    <source>
        <strain evidence="3">CHK160-1198</strain>
    </source>
</reference>
<dbReference type="InterPro" id="IPR050807">
    <property type="entry name" value="TransReg_Diox_bact_type"/>
</dbReference>
<reference evidence="3" key="2">
    <citation type="journal article" date="2021" name="PeerJ">
        <title>Extensive microbial diversity within the chicken gut microbiome revealed by metagenomics and culture.</title>
        <authorList>
            <person name="Gilroy R."/>
            <person name="Ravi A."/>
            <person name="Getino M."/>
            <person name="Pursley I."/>
            <person name="Horton D.L."/>
            <person name="Alikhan N.F."/>
            <person name="Baker D."/>
            <person name="Gharbi K."/>
            <person name="Hall N."/>
            <person name="Watson M."/>
            <person name="Adriaenssens E.M."/>
            <person name="Foster-Nyarko E."/>
            <person name="Jarju S."/>
            <person name="Secka A."/>
            <person name="Antonio M."/>
            <person name="Oren A."/>
            <person name="Chaudhuri R.R."/>
            <person name="La Ragione R."/>
            <person name="Hildebrand F."/>
            <person name="Pallen M.J."/>
        </authorList>
    </citation>
    <scope>NUCLEOTIDE SEQUENCE</scope>
    <source>
        <strain evidence="3">CHK160-1198</strain>
    </source>
</reference>
<proteinExistence type="predicted"/>
<evidence type="ECO:0000313" key="3">
    <source>
        <dbReference type="EMBL" id="HIU64430.1"/>
    </source>
</evidence>
<keyword evidence="1" id="KW-0238">DNA-binding</keyword>
<gene>
    <name evidence="3" type="ORF">IAB06_05300</name>
</gene>
<dbReference type="GO" id="GO:0005829">
    <property type="term" value="C:cytosol"/>
    <property type="evidence" value="ECO:0007669"/>
    <property type="project" value="TreeGrafter"/>
</dbReference>
<dbReference type="GO" id="GO:0003677">
    <property type="term" value="F:DNA binding"/>
    <property type="evidence" value="ECO:0007669"/>
    <property type="project" value="UniProtKB-KW"/>
</dbReference>
<evidence type="ECO:0000259" key="2">
    <source>
        <dbReference type="PROSITE" id="PS50943"/>
    </source>
</evidence>